<evidence type="ECO:0000256" key="4">
    <source>
        <dbReference type="ARBA" id="ARBA00022840"/>
    </source>
</evidence>
<evidence type="ECO:0000313" key="8">
    <source>
        <dbReference type="Proteomes" id="UP000023152"/>
    </source>
</evidence>
<dbReference type="Pfam" id="PF20470">
    <property type="entry name" value="HTH_61"/>
    <property type="match status" value="1"/>
</dbReference>
<comment type="catalytic activity">
    <reaction evidence="5">
        <text>ATP + H2O = ADP + phosphate + H(+)</text>
        <dbReference type="Rhea" id="RHEA:13065"/>
        <dbReference type="ChEBI" id="CHEBI:15377"/>
        <dbReference type="ChEBI" id="CHEBI:15378"/>
        <dbReference type="ChEBI" id="CHEBI:30616"/>
        <dbReference type="ChEBI" id="CHEBI:43474"/>
        <dbReference type="ChEBI" id="CHEBI:456216"/>
        <dbReference type="EC" id="5.6.2.4"/>
    </reaction>
</comment>
<dbReference type="AlphaFoldDB" id="X6N6C1"/>
<protein>
    <recommendedName>
        <fullName evidence="6">DNA polymerase theta-like helix-turn-helix domain-containing protein</fullName>
    </recommendedName>
</protein>
<dbReference type="PANTHER" id="PTHR47961:SF6">
    <property type="entry name" value="DNA-DIRECTED DNA POLYMERASE"/>
    <property type="match status" value="1"/>
</dbReference>
<evidence type="ECO:0000256" key="1">
    <source>
        <dbReference type="ARBA" id="ARBA00022741"/>
    </source>
</evidence>
<sequence length="137" mass="14845">MIGAEQIDIANYKQMAGRAGRAGKDTLGESFIIATEKEREYALHLINDPLPPLQSCLSAVGTVCLDIVGLTRIMNEAISSGIGQVEDIDKFVQCTLLSAQTTVSFRCCIAITIVVVASNFIKAFPGLFVYKLEENCQ</sequence>
<keyword evidence="3" id="KW-0347">Helicase</keyword>
<evidence type="ECO:0000313" key="7">
    <source>
        <dbReference type="EMBL" id="ETO20842.1"/>
    </source>
</evidence>
<dbReference type="GO" id="GO:0043138">
    <property type="term" value="F:3'-5' DNA helicase activity"/>
    <property type="evidence" value="ECO:0007669"/>
    <property type="project" value="UniProtKB-EC"/>
</dbReference>
<keyword evidence="8" id="KW-1185">Reference proteome</keyword>
<dbReference type="InterPro" id="IPR050474">
    <property type="entry name" value="Hel308_SKI2-like"/>
</dbReference>
<dbReference type="SUPFAM" id="SSF52540">
    <property type="entry name" value="P-loop containing nucleoside triphosphate hydrolases"/>
    <property type="match status" value="1"/>
</dbReference>
<evidence type="ECO:0000256" key="5">
    <source>
        <dbReference type="ARBA" id="ARBA00048988"/>
    </source>
</evidence>
<dbReference type="Gene3D" id="3.40.50.300">
    <property type="entry name" value="P-loop containing nucleotide triphosphate hydrolases"/>
    <property type="match status" value="1"/>
</dbReference>
<organism evidence="7 8">
    <name type="scientific">Reticulomyxa filosa</name>
    <dbReference type="NCBI Taxonomy" id="46433"/>
    <lineage>
        <taxon>Eukaryota</taxon>
        <taxon>Sar</taxon>
        <taxon>Rhizaria</taxon>
        <taxon>Retaria</taxon>
        <taxon>Foraminifera</taxon>
        <taxon>Monothalamids</taxon>
        <taxon>Reticulomyxidae</taxon>
        <taxon>Reticulomyxa</taxon>
    </lineage>
</organism>
<dbReference type="InterPro" id="IPR027417">
    <property type="entry name" value="P-loop_NTPase"/>
</dbReference>
<evidence type="ECO:0000256" key="3">
    <source>
        <dbReference type="ARBA" id="ARBA00022806"/>
    </source>
</evidence>
<dbReference type="EMBL" id="ASPP01012199">
    <property type="protein sequence ID" value="ETO20842.1"/>
    <property type="molecule type" value="Genomic_DNA"/>
</dbReference>
<feature type="domain" description="DNA polymerase theta-like helix-turn-helix" evidence="6">
    <location>
        <begin position="28"/>
        <end position="104"/>
    </location>
</feature>
<keyword evidence="2" id="KW-0378">Hydrolase</keyword>
<proteinExistence type="predicted"/>
<accession>X6N6C1</accession>
<dbReference type="Proteomes" id="UP000023152">
    <property type="component" value="Unassembled WGS sequence"/>
</dbReference>
<dbReference type="PANTHER" id="PTHR47961">
    <property type="entry name" value="DNA POLYMERASE THETA, PUTATIVE (AFU_ORTHOLOGUE AFUA_1G05260)-RELATED"/>
    <property type="match status" value="1"/>
</dbReference>
<dbReference type="GO" id="GO:0005524">
    <property type="term" value="F:ATP binding"/>
    <property type="evidence" value="ECO:0007669"/>
    <property type="project" value="UniProtKB-KW"/>
</dbReference>
<gene>
    <name evidence="7" type="ORF">RFI_16366</name>
</gene>
<reference evidence="7 8" key="1">
    <citation type="journal article" date="2013" name="Curr. Biol.">
        <title>The Genome of the Foraminiferan Reticulomyxa filosa.</title>
        <authorList>
            <person name="Glockner G."/>
            <person name="Hulsmann N."/>
            <person name="Schleicher M."/>
            <person name="Noegel A.A."/>
            <person name="Eichinger L."/>
            <person name="Gallinger C."/>
            <person name="Pawlowski J."/>
            <person name="Sierra R."/>
            <person name="Euteneuer U."/>
            <person name="Pillet L."/>
            <person name="Moustafa A."/>
            <person name="Platzer M."/>
            <person name="Groth M."/>
            <person name="Szafranski K."/>
            <person name="Schliwa M."/>
        </authorList>
    </citation>
    <scope>NUCLEOTIDE SEQUENCE [LARGE SCALE GENOMIC DNA]</scope>
</reference>
<evidence type="ECO:0000259" key="6">
    <source>
        <dbReference type="Pfam" id="PF20470"/>
    </source>
</evidence>
<evidence type="ECO:0000256" key="2">
    <source>
        <dbReference type="ARBA" id="ARBA00022801"/>
    </source>
</evidence>
<dbReference type="GO" id="GO:0016787">
    <property type="term" value="F:hydrolase activity"/>
    <property type="evidence" value="ECO:0007669"/>
    <property type="project" value="UniProtKB-KW"/>
</dbReference>
<dbReference type="InterPro" id="IPR046931">
    <property type="entry name" value="HTH_61"/>
</dbReference>
<keyword evidence="1" id="KW-0547">Nucleotide-binding</keyword>
<dbReference type="OrthoDB" id="2320933at2759"/>
<name>X6N6C1_RETFI</name>
<keyword evidence="4" id="KW-0067">ATP-binding</keyword>
<comment type="caution">
    <text evidence="7">The sequence shown here is derived from an EMBL/GenBank/DDBJ whole genome shotgun (WGS) entry which is preliminary data.</text>
</comment>